<evidence type="ECO:0000313" key="1">
    <source>
        <dbReference type="EMBL" id="KAH9752130.1"/>
    </source>
</evidence>
<gene>
    <name evidence="1" type="ORF">KPL71_014579</name>
</gene>
<name>A0ACB8KCJ0_CITSI</name>
<protein>
    <submittedName>
        <fullName evidence="1">Uncharacterized protein</fullName>
    </submittedName>
</protein>
<comment type="caution">
    <text evidence="1">The sequence shown here is derived from an EMBL/GenBank/DDBJ whole genome shotgun (WGS) entry which is preliminary data.</text>
</comment>
<sequence length="825" mass="93853">MAYEWKTYPHPYPLIHDTSVTSVLRAYLMELNNVQPPATNIHHTSVEPSHSLEIVPKTQACTPGSSSSPHGILIMEQRPDYTNVLFQDAQDPWEDFQSLLHTENTPYIVTNLDSPGPSTSKMTDADEDKYLQAEAYLDQRRMHRAQRHYEKETGDVSPSRTCGLLALRTDFDNATYNYPSVSRHESLQPLQAENFFHQKYPYPNLYQRPLPKEYILSSRLDQCALQASQISETPRLSYTAMITAVQTGQEKNLPIQGFSSEGYPDCPCLDDTDIDYELEAMRSCLMFSQQSYEESFPPLERQADAQTRVISKPYVQSPVTASGQPEEPKQYEVVLNWQTKNASAQNQTLHQLGNKIDQVASQVSQTENKVDSINNRLDQMYIHLQDRISELDTNLRRMINNHIWGPEFNKKEVEIRRLKVELAIIDTEKTRPSLFAHTTSTPVPTPTFDTYAPFYTPSKPQPPVYNQFFGFSHLQPTPQPKPSSPKKSKSKVKISELQSKASPSSPIPPEDSPKATPEPLKKDKDSTLSSSSSSLHTDHTSTDSESEYADLTSILMATKTEDPSASTTTPIVEDSSSDDQKEATTEPVPQMPPPVIDHSTKPSSASWFTFDYIPRHKWPSRLQEFAVWIDLQGTKPNAHPEMSFMNSWPAQRVLYEIGERKASKEADRKEYHQMKCCSLKRYLLESHYKRMSILFYKLNGFTSLPSELQPDLQRQLTATNLSIADMSLGKIFQTAIFVQKIILNFIILTEERPDYTNILFQDSQDPWEEFTSILHLAEASNAPSTSSVPPTDSPTHQYYAHLPWWKEPFAEVDSDVDNLSPSHSH</sequence>
<accession>A0ACB8KCJ0</accession>
<keyword evidence="2" id="KW-1185">Reference proteome</keyword>
<proteinExistence type="predicted"/>
<reference evidence="2" key="1">
    <citation type="journal article" date="2023" name="Hortic. Res.">
        <title>A chromosome-level phased genome enabling allele-level studies in sweet orange: a case study on citrus Huanglongbing tolerance.</title>
        <authorList>
            <person name="Wu B."/>
            <person name="Yu Q."/>
            <person name="Deng Z."/>
            <person name="Duan Y."/>
            <person name="Luo F."/>
            <person name="Gmitter F. Jr."/>
        </authorList>
    </citation>
    <scope>NUCLEOTIDE SEQUENCE [LARGE SCALE GENOMIC DNA]</scope>
    <source>
        <strain evidence="2">cv. Valencia</strain>
    </source>
</reference>
<dbReference type="EMBL" id="CM039174">
    <property type="protein sequence ID" value="KAH9752130.1"/>
    <property type="molecule type" value="Genomic_DNA"/>
</dbReference>
<evidence type="ECO:0000313" key="2">
    <source>
        <dbReference type="Proteomes" id="UP000829398"/>
    </source>
</evidence>
<organism evidence="1 2">
    <name type="scientific">Citrus sinensis</name>
    <name type="common">Sweet orange</name>
    <name type="synonym">Citrus aurantium var. sinensis</name>
    <dbReference type="NCBI Taxonomy" id="2711"/>
    <lineage>
        <taxon>Eukaryota</taxon>
        <taxon>Viridiplantae</taxon>
        <taxon>Streptophyta</taxon>
        <taxon>Embryophyta</taxon>
        <taxon>Tracheophyta</taxon>
        <taxon>Spermatophyta</taxon>
        <taxon>Magnoliopsida</taxon>
        <taxon>eudicotyledons</taxon>
        <taxon>Gunneridae</taxon>
        <taxon>Pentapetalae</taxon>
        <taxon>rosids</taxon>
        <taxon>malvids</taxon>
        <taxon>Sapindales</taxon>
        <taxon>Rutaceae</taxon>
        <taxon>Aurantioideae</taxon>
        <taxon>Citrus</taxon>
    </lineage>
</organism>
<dbReference type="Proteomes" id="UP000829398">
    <property type="component" value="Chromosome 5"/>
</dbReference>